<dbReference type="AlphaFoldDB" id="M2UC53"/>
<dbReference type="HOGENOM" id="CLU_042941_2_3_1"/>
<feature type="transmembrane region" description="Helical" evidence="3">
    <location>
        <begin position="44"/>
        <end position="64"/>
    </location>
</feature>
<sequence length="269" mass="30891">MRPKKIKWAPLEDGTEDNEAHLLSAEEDDGLRARLRAREKPRLSVIKVIIFTLWTVAAFAVGHFTDPSWREAKWGSFENGFVEERVVAPADIFELTQTVFTGGVDFTPDGEEILGPSLYVGEPSPEIDAAWDAIIGGRTHYFSISKEEAVALWGKDAHRYKDRPQGGFTGTLDLFHCLHCLNQLRKALRRDIYPEEKYRGMVHQYHCIDHLRQVIQCQATSVISPTEWHEHRGQYVAPKQLHTCRNFEKIQQFSQARWNGTIAKPRFPH</sequence>
<evidence type="ECO:0000256" key="2">
    <source>
        <dbReference type="ARBA" id="ARBA00035112"/>
    </source>
</evidence>
<reference evidence="5" key="2">
    <citation type="journal article" date="2013" name="PLoS Genet.">
        <title>Comparative genome structure, secondary metabolite, and effector coding capacity across Cochliobolus pathogens.</title>
        <authorList>
            <person name="Condon B.J."/>
            <person name="Leng Y."/>
            <person name="Wu D."/>
            <person name="Bushley K.E."/>
            <person name="Ohm R.A."/>
            <person name="Otillar R."/>
            <person name="Martin J."/>
            <person name="Schackwitz W."/>
            <person name="Grimwood J."/>
            <person name="MohdZainudin N."/>
            <person name="Xue C."/>
            <person name="Wang R."/>
            <person name="Manning V.A."/>
            <person name="Dhillon B."/>
            <person name="Tu Z.J."/>
            <person name="Steffenson B.J."/>
            <person name="Salamov A."/>
            <person name="Sun H."/>
            <person name="Lowry S."/>
            <person name="LaButti K."/>
            <person name="Han J."/>
            <person name="Copeland A."/>
            <person name="Lindquist E."/>
            <person name="Barry K."/>
            <person name="Schmutz J."/>
            <person name="Baker S.E."/>
            <person name="Ciuffetti L.M."/>
            <person name="Grigoriev I.V."/>
            <person name="Zhong S."/>
            <person name="Turgeon B.G."/>
        </authorList>
    </citation>
    <scope>NUCLEOTIDE SEQUENCE [LARGE SCALE GENOMIC DNA]</scope>
    <source>
        <strain evidence="5">C5 / ATCC 48332 / race O</strain>
    </source>
</reference>
<name>M2UC53_COCH5</name>
<dbReference type="STRING" id="701091.M2UC53"/>
<comment type="similarity">
    <text evidence="2">Belongs to the ustYa family.</text>
</comment>
<comment type="pathway">
    <text evidence="1">Mycotoxin biosynthesis.</text>
</comment>
<accession>M2UC53</accession>
<dbReference type="PANTHER" id="PTHR33365">
    <property type="entry name" value="YALI0B05434P"/>
    <property type="match status" value="1"/>
</dbReference>
<dbReference type="GO" id="GO:0043386">
    <property type="term" value="P:mycotoxin biosynthetic process"/>
    <property type="evidence" value="ECO:0007669"/>
    <property type="project" value="InterPro"/>
</dbReference>
<gene>
    <name evidence="4" type="ORF">COCHEDRAFT_1101487</name>
</gene>
<dbReference type="OMA" id="TEWHEHR"/>
<keyword evidence="3" id="KW-0812">Transmembrane</keyword>
<protein>
    <submittedName>
        <fullName evidence="4">Uncharacterized protein</fullName>
    </submittedName>
</protein>
<dbReference type="eggNOG" id="ENOG502SR2C">
    <property type="taxonomic scope" value="Eukaryota"/>
</dbReference>
<dbReference type="Proteomes" id="UP000016936">
    <property type="component" value="Unassembled WGS sequence"/>
</dbReference>
<dbReference type="Pfam" id="PF11807">
    <property type="entry name" value="UstYa"/>
    <property type="match status" value="1"/>
</dbReference>
<keyword evidence="3" id="KW-1133">Transmembrane helix</keyword>
<keyword evidence="3" id="KW-0472">Membrane</keyword>
<keyword evidence="5" id="KW-1185">Reference proteome</keyword>
<dbReference type="EMBL" id="KB445576">
    <property type="protein sequence ID" value="EMD91266.1"/>
    <property type="molecule type" value="Genomic_DNA"/>
</dbReference>
<dbReference type="InterPro" id="IPR021765">
    <property type="entry name" value="UstYa-like"/>
</dbReference>
<evidence type="ECO:0000313" key="5">
    <source>
        <dbReference type="Proteomes" id="UP000016936"/>
    </source>
</evidence>
<evidence type="ECO:0000256" key="1">
    <source>
        <dbReference type="ARBA" id="ARBA00004685"/>
    </source>
</evidence>
<proteinExistence type="inferred from homology"/>
<organism evidence="4 5">
    <name type="scientific">Cochliobolus heterostrophus (strain C5 / ATCC 48332 / race O)</name>
    <name type="common">Southern corn leaf blight fungus</name>
    <name type="synonym">Bipolaris maydis</name>
    <dbReference type="NCBI Taxonomy" id="701091"/>
    <lineage>
        <taxon>Eukaryota</taxon>
        <taxon>Fungi</taxon>
        <taxon>Dikarya</taxon>
        <taxon>Ascomycota</taxon>
        <taxon>Pezizomycotina</taxon>
        <taxon>Dothideomycetes</taxon>
        <taxon>Pleosporomycetidae</taxon>
        <taxon>Pleosporales</taxon>
        <taxon>Pleosporineae</taxon>
        <taxon>Pleosporaceae</taxon>
        <taxon>Bipolaris</taxon>
    </lineage>
</organism>
<dbReference type="OrthoDB" id="3687641at2759"/>
<reference evidence="4 5" key="1">
    <citation type="journal article" date="2012" name="PLoS Pathog.">
        <title>Diverse lifestyles and strategies of plant pathogenesis encoded in the genomes of eighteen Dothideomycetes fungi.</title>
        <authorList>
            <person name="Ohm R.A."/>
            <person name="Feau N."/>
            <person name="Henrissat B."/>
            <person name="Schoch C.L."/>
            <person name="Horwitz B.A."/>
            <person name="Barry K.W."/>
            <person name="Condon B.J."/>
            <person name="Copeland A.C."/>
            <person name="Dhillon B."/>
            <person name="Glaser F."/>
            <person name="Hesse C.N."/>
            <person name="Kosti I."/>
            <person name="LaButti K."/>
            <person name="Lindquist E.A."/>
            <person name="Lucas S."/>
            <person name="Salamov A.A."/>
            <person name="Bradshaw R.E."/>
            <person name="Ciuffetti L."/>
            <person name="Hamelin R.C."/>
            <person name="Kema G.H.J."/>
            <person name="Lawrence C."/>
            <person name="Scott J.A."/>
            <person name="Spatafora J.W."/>
            <person name="Turgeon B.G."/>
            <person name="de Wit P.J.G.M."/>
            <person name="Zhong S."/>
            <person name="Goodwin S.B."/>
            <person name="Grigoriev I.V."/>
        </authorList>
    </citation>
    <scope>NUCLEOTIDE SEQUENCE [LARGE SCALE GENOMIC DNA]</scope>
    <source>
        <strain evidence="5">C5 / ATCC 48332 / race O</strain>
    </source>
</reference>
<dbReference type="PANTHER" id="PTHR33365:SF4">
    <property type="entry name" value="CYCLOCHLOROTINE BIOSYNTHESIS PROTEIN O"/>
    <property type="match status" value="1"/>
</dbReference>
<evidence type="ECO:0000313" key="4">
    <source>
        <dbReference type="EMBL" id="EMD91266.1"/>
    </source>
</evidence>
<evidence type="ECO:0000256" key="3">
    <source>
        <dbReference type="SAM" id="Phobius"/>
    </source>
</evidence>